<sequence>MDFVVPLRASKRSHFTLAQKHMILDEYDKCLERGSKTAFCRAVGITEGTIRLWAGQREAGELRSRAKEGTEDHRLREGDKRLLKQVLKENEILKAKLARSEAAVDILGKASALLDAMAKSAAATDPELKDPEPQRPDWLTPESGKTSL</sequence>
<proteinExistence type="predicted"/>
<reference evidence="2 3" key="1">
    <citation type="submission" date="2021-06" db="EMBL/GenBank/DDBJ databases">
        <authorList>
            <person name="Jeong J.W."/>
        </authorList>
    </citation>
    <scope>NUCLEOTIDE SEQUENCE [LARGE SCALE GENOMIC DNA]</scope>
    <source>
        <strain evidence="2 3">MMS21-TAE1-1</strain>
    </source>
</reference>
<feature type="region of interest" description="Disordered" evidence="1">
    <location>
        <begin position="119"/>
        <end position="148"/>
    </location>
</feature>
<feature type="compositionally biased region" description="Basic and acidic residues" evidence="1">
    <location>
        <begin position="126"/>
        <end position="135"/>
    </location>
</feature>
<evidence type="ECO:0000313" key="2">
    <source>
        <dbReference type="EMBL" id="MBU8869222.1"/>
    </source>
</evidence>
<name>A0ABS6ICX6_9MICC</name>
<comment type="caution">
    <text evidence="2">The sequence shown here is derived from an EMBL/GenBank/DDBJ whole genome shotgun (WGS) entry which is preliminary data.</text>
</comment>
<keyword evidence="3" id="KW-1185">Reference proteome</keyword>
<evidence type="ECO:0000256" key="1">
    <source>
        <dbReference type="SAM" id="MobiDB-lite"/>
    </source>
</evidence>
<evidence type="ECO:0000313" key="3">
    <source>
        <dbReference type="Proteomes" id="UP000824166"/>
    </source>
</evidence>
<evidence type="ECO:0008006" key="4">
    <source>
        <dbReference type="Google" id="ProtNLM"/>
    </source>
</evidence>
<organism evidence="2 3">
    <name type="scientific">Paenarthrobacter aromaticivorans</name>
    <dbReference type="NCBI Taxonomy" id="2849150"/>
    <lineage>
        <taxon>Bacteria</taxon>
        <taxon>Bacillati</taxon>
        <taxon>Actinomycetota</taxon>
        <taxon>Actinomycetes</taxon>
        <taxon>Micrococcales</taxon>
        <taxon>Micrococcaceae</taxon>
        <taxon>Paenarthrobacter</taxon>
    </lineage>
</organism>
<gene>
    <name evidence="2" type="ORF">KSW38_23270</name>
</gene>
<accession>A0ABS6ICX6</accession>
<protein>
    <recommendedName>
        <fullName evidence="4">Transposase</fullName>
    </recommendedName>
</protein>
<dbReference type="Proteomes" id="UP000824166">
    <property type="component" value="Unassembled WGS sequence"/>
</dbReference>
<dbReference type="EMBL" id="JAHOPC010000033">
    <property type="protein sequence ID" value="MBU8869222.1"/>
    <property type="molecule type" value="Genomic_DNA"/>
</dbReference>